<evidence type="ECO:0000256" key="1">
    <source>
        <dbReference type="PROSITE-ProRule" id="PRU00339"/>
    </source>
</evidence>
<accession>A0ABN9M919</accession>
<name>A0ABN9M919_9NEOB</name>
<keyword evidence="1" id="KW-0802">TPR repeat</keyword>
<dbReference type="PROSITE" id="PS50005">
    <property type="entry name" value="TPR"/>
    <property type="match status" value="3"/>
</dbReference>
<dbReference type="InterPro" id="IPR019734">
    <property type="entry name" value="TPR_rpt"/>
</dbReference>
<evidence type="ECO:0000313" key="2">
    <source>
        <dbReference type="EMBL" id="CAJ0960784.1"/>
    </source>
</evidence>
<organism evidence="2 3">
    <name type="scientific">Ranitomeya imitator</name>
    <name type="common">mimic poison frog</name>
    <dbReference type="NCBI Taxonomy" id="111125"/>
    <lineage>
        <taxon>Eukaryota</taxon>
        <taxon>Metazoa</taxon>
        <taxon>Chordata</taxon>
        <taxon>Craniata</taxon>
        <taxon>Vertebrata</taxon>
        <taxon>Euteleostomi</taxon>
        <taxon>Amphibia</taxon>
        <taxon>Batrachia</taxon>
        <taxon>Anura</taxon>
        <taxon>Neobatrachia</taxon>
        <taxon>Hyloidea</taxon>
        <taxon>Dendrobatidae</taxon>
        <taxon>Dendrobatinae</taxon>
        <taxon>Ranitomeya</taxon>
    </lineage>
</organism>
<dbReference type="Gene3D" id="1.25.40.10">
    <property type="entry name" value="Tetratricopeptide repeat domain"/>
    <property type="match status" value="5"/>
</dbReference>
<feature type="repeat" description="TPR" evidence="1">
    <location>
        <begin position="297"/>
        <end position="330"/>
    </location>
</feature>
<dbReference type="Proteomes" id="UP001176940">
    <property type="component" value="Unassembled WGS sequence"/>
</dbReference>
<feature type="repeat" description="TPR" evidence="1">
    <location>
        <begin position="73"/>
        <end position="106"/>
    </location>
</feature>
<protein>
    <recommendedName>
        <fullName evidence="4">Tetratricopeptide repeat domain 16</fullName>
    </recommendedName>
</protein>
<dbReference type="SUPFAM" id="SSF48452">
    <property type="entry name" value="TPR-like"/>
    <property type="match status" value="2"/>
</dbReference>
<proteinExistence type="predicted"/>
<gene>
    <name evidence="2" type="ORF">RIMI_LOCUS17446148</name>
</gene>
<evidence type="ECO:0008006" key="4">
    <source>
        <dbReference type="Google" id="ProtNLM"/>
    </source>
</evidence>
<keyword evidence="3" id="KW-1185">Reference proteome</keyword>
<dbReference type="SMART" id="SM00028">
    <property type="entry name" value="TPR"/>
    <property type="match status" value="9"/>
</dbReference>
<evidence type="ECO:0000313" key="3">
    <source>
        <dbReference type="Proteomes" id="UP001176940"/>
    </source>
</evidence>
<dbReference type="EMBL" id="CAUEEQ010050938">
    <property type="protein sequence ID" value="CAJ0960784.1"/>
    <property type="molecule type" value="Genomic_DNA"/>
</dbReference>
<dbReference type="PANTHER" id="PTHR45153:SF1">
    <property type="entry name" value="TETRATRICOPEPTIDE REPEAT PROTEIN 16"/>
    <property type="match status" value="1"/>
</dbReference>
<feature type="non-terminal residue" evidence="2">
    <location>
        <position position="1"/>
    </location>
</feature>
<dbReference type="Pfam" id="PF13432">
    <property type="entry name" value="TPR_16"/>
    <property type="match status" value="2"/>
</dbReference>
<dbReference type="PANTHER" id="PTHR45153">
    <property type="entry name" value="TETRATRICOPEPTIDE REPEAT PROTEIN 16"/>
    <property type="match status" value="1"/>
</dbReference>
<feature type="repeat" description="TPR" evidence="1">
    <location>
        <begin position="383"/>
        <end position="416"/>
    </location>
</feature>
<dbReference type="InterPro" id="IPR011990">
    <property type="entry name" value="TPR-like_helical_dom_sf"/>
</dbReference>
<comment type="caution">
    <text evidence="2">The sequence shown here is derived from an EMBL/GenBank/DDBJ whole genome shotgun (WGS) entry which is preliminary data.</text>
</comment>
<reference evidence="2" key="1">
    <citation type="submission" date="2023-07" db="EMBL/GenBank/DDBJ databases">
        <authorList>
            <person name="Stuckert A."/>
        </authorList>
    </citation>
    <scope>NUCLEOTIDE SEQUENCE</scope>
</reference>
<sequence>AFMGETMAEMDNPVLEGVTSDLFSTAVSEEKLEESRNKSLKKIFGSSRVFLDVHSESNQCIKSTYEDIVYEKMTEHYKRGLRCLAQKDWERAITAFSKAIYLCPEKVELYAKRAEAFLQICDFQSAAVNLKKACSIASPQKEHVELLALTYSLQGQRLLEQNCHMDALEAFTCAAEVQPQNRQYHMHSISCLAALGRYAECIHLLNKQLEEDGGDPDMYAARARLYDQLNKATLCYQDVHTALSMDPQHREALSLRDKMMAKAEEAKDKAVNLAVQGQLQEALKKICFAIENNRLSAEYHIFRGTVYKKLKDFSPAVDDFVRALQLCHTEDGYGGEGKRLYAEAENQLLLAYNDFAVHCYMKGFYQEGVLLLNQALRGQRSKKELYMNRGDCFFQLGELVFALADYQQAFDLDEEDWGSRTRLAKNLDALGLQAQDQRQYQQAERHFSEAIRKHPLLPQLYLHRAKLRRSLHNIMCAREDALISILLNPKSQETAPTMIDFFPGKTLDEIITSKLASSARSSLGRNLENLPTTCKHGTQSTCGHKDGALHGTRRDLAVCMTDHQLVEMVGKRRKVSYTSRFEFTCADKCSVSLNALGQIIKIRCWQLPLYLPINDIPDVLNGRQVQRPR</sequence>